<proteinExistence type="inferred from homology"/>
<organism evidence="6 7">
    <name type="scientific">Caenorhabditis japonica</name>
    <dbReference type="NCBI Taxonomy" id="281687"/>
    <lineage>
        <taxon>Eukaryota</taxon>
        <taxon>Metazoa</taxon>
        <taxon>Ecdysozoa</taxon>
        <taxon>Nematoda</taxon>
        <taxon>Chromadorea</taxon>
        <taxon>Rhabditida</taxon>
        <taxon>Rhabditina</taxon>
        <taxon>Rhabditomorpha</taxon>
        <taxon>Rhabditoidea</taxon>
        <taxon>Rhabditidae</taxon>
        <taxon>Peloderinae</taxon>
        <taxon>Caenorhabditis</taxon>
    </lineage>
</organism>
<reference evidence="6" key="2">
    <citation type="submission" date="2022-06" db="UniProtKB">
        <authorList>
            <consortium name="EnsemblMetazoa"/>
        </authorList>
    </citation>
    <scope>IDENTIFICATION</scope>
    <source>
        <strain evidence="6">DF5081</strain>
    </source>
</reference>
<evidence type="ECO:0000313" key="7">
    <source>
        <dbReference type="Proteomes" id="UP000005237"/>
    </source>
</evidence>
<comment type="subcellular location">
    <subcellularLocation>
        <location evidence="1">Secreted</location>
    </subcellularLocation>
</comment>
<evidence type="ECO:0000313" key="6">
    <source>
        <dbReference type="EnsemblMetazoa" id="CJA00188.1"/>
    </source>
</evidence>
<feature type="signal peptide" evidence="5">
    <location>
        <begin position="1"/>
        <end position="19"/>
    </location>
</feature>
<dbReference type="Proteomes" id="UP000005237">
    <property type="component" value="Unassembled WGS sequence"/>
</dbReference>
<name>A0A8R1HK88_CAEJA</name>
<dbReference type="GO" id="GO:0009986">
    <property type="term" value="C:cell surface"/>
    <property type="evidence" value="ECO:0007669"/>
    <property type="project" value="InterPro"/>
</dbReference>
<evidence type="ECO:0000256" key="4">
    <source>
        <dbReference type="ARBA" id="ARBA00022729"/>
    </source>
</evidence>
<dbReference type="AlphaFoldDB" id="A0A8R1HK88"/>
<sequence length="126" mass="14226">MRSLVIASAILLSLAVVEAGNQTITVSGITACNKRRVQAEVTLWEQGNEKLASMMSSKEGFFEIRGSEDEKNSFNPYLIITHTCNVKKKGCKRTSRYPIPRKYIGGRYEMTYVSLDIVVKRDKEKC</sequence>
<evidence type="ECO:0000256" key="5">
    <source>
        <dbReference type="SAM" id="SignalP"/>
    </source>
</evidence>
<dbReference type="PANTHER" id="PTHR21700">
    <property type="entry name" value="TRANSTHYRETIN-LIKE FAMILY PROTEIN-RELATED"/>
    <property type="match status" value="1"/>
</dbReference>
<reference evidence="7" key="1">
    <citation type="submission" date="2010-08" db="EMBL/GenBank/DDBJ databases">
        <authorList>
            <consortium name="Caenorhabditis japonica Sequencing Consortium"/>
            <person name="Wilson R.K."/>
        </authorList>
    </citation>
    <scope>NUCLEOTIDE SEQUENCE [LARGE SCALE GENOMIC DNA]</scope>
    <source>
        <strain evidence="7">DF5081</strain>
    </source>
</reference>
<dbReference type="EnsemblMetazoa" id="CJA00188.1">
    <property type="protein sequence ID" value="CJA00188.1"/>
    <property type="gene ID" value="WBGene00119392"/>
</dbReference>
<protein>
    <recommendedName>
        <fullName evidence="8">Transthyretin-like family protein</fullName>
    </recommendedName>
</protein>
<dbReference type="GO" id="GO:0005576">
    <property type="term" value="C:extracellular region"/>
    <property type="evidence" value="ECO:0007669"/>
    <property type="project" value="UniProtKB-SubCell"/>
</dbReference>
<evidence type="ECO:0000256" key="2">
    <source>
        <dbReference type="ARBA" id="ARBA00010112"/>
    </source>
</evidence>
<comment type="similarity">
    <text evidence="2">Belongs to the nematode transthyretin-like family.</text>
</comment>
<dbReference type="InterPro" id="IPR038479">
    <property type="entry name" value="Transthyretin-like_sf"/>
</dbReference>
<dbReference type="PROSITE" id="PS51257">
    <property type="entry name" value="PROKAR_LIPOPROTEIN"/>
    <property type="match status" value="1"/>
</dbReference>
<feature type="chain" id="PRO_5035846065" description="Transthyretin-like family protein" evidence="5">
    <location>
        <begin position="20"/>
        <end position="126"/>
    </location>
</feature>
<accession>A0A8R1HK88</accession>
<dbReference type="Pfam" id="PF01060">
    <property type="entry name" value="TTR-52"/>
    <property type="match status" value="1"/>
</dbReference>
<dbReference type="PANTHER" id="PTHR21700:SF120">
    <property type="entry name" value="TRANSTHYRETIN-LIKE PROTEIN 15"/>
    <property type="match status" value="1"/>
</dbReference>
<evidence type="ECO:0000256" key="1">
    <source>
        <dbReference type="ARBA" id="ARBA00004613"/>
    </source>
</evidence>
<keyword evidence="7" id="KW-1185">Reference proteome</keyword>
<evidence type="ECO:0000256" key="3">
    <source>
        <dbReference type="ARBA" id="ARBA00022525"/>
    </source>
</evidence>
<keyword evidence="3" id="KW-0964">Secreted</keyword>
<keyword evidence="4 5" id="KW-0732">Signal</keyword>
<dbReference type="Gene3D" id="2.60.40.3330">
    <property type="match status" value="1"/>
</dbReference>
<dbReference type="InterPro" id="IPR001534">
    <property type="entry name" value="Transthyretin-like"/>
</dbReference>
<evidence type="ECO:0008006" key="8">
    <source>
        <dbReference type="Google" id="ProtNLM"/>
    </source>
</evidence>